<feature type="compositionally biased region" description="Low complexity" evidence="1">
    <location>
        <begin position="46"/>
        <end position="56"/>
    </location>
</feature>
<accession>A0A0S4IVI3</accession>
<name>A0A0S4IVI3_BODSA</name>
<protein>
    <recommendedName>
        <fullName evidence="2">Enkurin domain-containing protein</fullName>
    </recommendedName>
</protein>
<dbReference type="Proteomes" id="UP000051952">
    <property type="component" value="Unassembled WGS sequence"/>
</dbReference>
<dbReference type="Pfam" id="PF13864">
    <property type="entry name" value="Enkurin"/>
    <property type="match status" value="1"/>
</dbReference>
<reference evidence="4" key="1">
    <citation type="submission" date="2015-09" db="EMBL/GenBank/DDBJ databases">
        <authorList>
            <consortium name="Pathogen Informatics"/>
        </authorList>
    </citation>
    <scope>NUCLEOTIDE SEQUENCE [LARGE SCALE GENOMIC DNA]</scope>
    <source>
        <strain evidence="4">Lake Konstanz</strain>
    </source>
</reference>
<keyword evidence="4" id="KW-1185">Reference proteome</keyword>
<sequence length="278" mass="31873">MSNLVHRYTPTEYVLLNSQREKDRRIDACAGLVSTPRAAAGGRLLQQQQPRPLSASGSQQHHSTERRRVTTGAPSRDAQKLNINLLREVEERNKLDRENKKLAYITTQMAEIALREQHSGHRHASTTEQLARSPRRNVVIRDMSDAAELDDQRRAAHSQQRLPDYLQARIKEQREQKDMEAQAIAVAESERAFPTGQEPLNPDVTERTREFLEMRVAELAKQLRDVSFRASCSLVGQRRKADIEQQLRDAESALARFNFPVVFVRTSKPRPVLNQLRK</sequence>
<feature type="domain" description="Enkurin" evidence="2">
    <location>
        <begin position="161"/>
        <end position="257"/>
    </location>
</feature>
<dbReference type="VEuPathDB" id="TriTrypDB:BSAL_70135"/>
<evidence type="ECO:0000256" key="1">
    <source>
        <dbReference type="SAM" id="MobiDB-lite"/>
    </source>
</evidence>
<gene>
    <name evidence="3" type="ORF">BSAL_70135</name>
</gene>
<evidence type="ECO:0000259" key="2">
    <source>
        <dbReference type="Pfam" id="PF13864"/>
    </source>
</evidence>
<dbReference type="EMBL" id="CYKH01000509">
    <property type="protein sequence ID" value="CUG03413.1"/>
    <property type="molecule type" value="Genomic_DNA"/>
</dbReference>
<dbReference type="AlphaFoldDB" id="A0A0S4IVI3"/>
<dbReference type="InterPro" id="IPR027012">
    <property type="entry name" value="Enkurin_dom"/>
</dbReference>
<evidence type="ECO:0000313" key="3">
    <source>
        <dbReference type="EMBL" id="CUG03413.1"/>
    </source>
</evidence>
<organism evidence="3 4">
    <name type="scientific">Bodo saltans</name>
    <name type="common">Flagellated protozoan</name>
    <dbReference type="NCBI Taxonomy" id="75058"/>
    <lineage>
        <taxon>Eukaryota</taxon>
        <taxon>Discoba</taxon>
        <taxon>Euglenozoa</taxon>
        <taxon>Kinetoplastea</taxon>
        <taxon>Metakinetoplastina</taxon>
        <taxon>Eubodonida</taxon>
        <taxon>Bodonidae</taxon>
        <taxon>Bodo</taxon>
    </lineage>
</organism>
<feature type="region of interest" description="Disordered" evidence="1">
    <location>
        <begin position="46"/>
        <end position="78"/>
    </location>
</feature>
<evidence type="ECO:0000313" key="4">
    <source>
        <dbReference type="Proteomes" id="UP000051952"/>
    </source>
</evidence>
<proteinExistence type="predicted"/>